<dbReference type="EMBL" id="JAWJAY010000001">
    <property type="protein sequence ID" value="MDV2884424.1"/>
    <property type="molecule type" value="Genomic_DNA"/>
</dbReference>
<dbReference type="AlphaFoldDB" id="A0AAJ2KTN1"/>
<name>A0AAJ2KTN1_ALKPS</name>
<sequence>MKQEVEPNVLEMRKKINMMKDDRHQYKREAFIEVYEEYIEMLEAQIEKMNRF</sequence>
<reference evidence="2" key="1">
    <citation type="submission" date="2023-10" db="EMBL/GenBank/DDBJ databases">
        <title>Screening of Alkalihalophilus pseudofirmusBZ-TG-HK211 and Its Alleviation of Salt Stress on Rapeseed Growth.</title>
        <authorList>
            <person name="Zhao B."/>
            <person name="Guo T."/>
        </authorList>
    </citation>
    <scope>NUCLEOTIDE SEQUENCE</scope>
    <source>
        <strain evidence="2">BZ-TG-HK211</strain>
    </source>
</reference>
<protein>
    <submittedName>
        <fullName evidence="2">Uncharacterized protein</fullName>
    </submittedName>
</protein>
<proteinExistence type="predicted"/>
<evidence type="ECO:0000313" key="3">
    <source>
        <dbReference type="Proteomes" id="UP001285636"/>
    </source>
</evidence>
<gene>
    <name evidence="2" type="ORF">RYX45_04475</name>
</gene>
<keyword evidence="1" id="KW-0175">Coiled coil</keyword>
<accession>A0AAJ2KTN1</accession>
<comment type="caution">
    <text evidence="2">The sequence shown here is derived from an EMBL/GenBank/DDBJ whole genome shotgun (WGS) entry which is preliminary data.</text>
</comment>
<dbReference type="RefSeq" id="WP_323465952.1">
    <property type="nucleotide sequence ID" value="NZ_CP144224.1"/>
</dbReference>
<evidence type="ECO:0000256" key="1">
    <source>
        <dbReference type="SAM" id="Coils"/>
    </source>
</evidence>
<dbReference type="Proteomes" id="UP001285636">
    <property type="component" value="Unassembled WGS sequence"/>
</dbReference>
<evidence type="ECO:0000313" key="2">
    <source>
        <dbReference type="EMBL" id="MDV2884424.1"/>
    </source>
</evidence>
<organism evidence="2 3">
    <name type="scientific">Alkalihalophilus pseudofirmus</name>
    <name type="common">Bacillus pseudofirmus</name>
    <dbReference type="NCBI Taxonomy" id="79885"/>
    <lineage>
        <taxon>Bacteria</taxon>
        <taxon>Bacillati</taxon>
        <taxon>Bacillota</taxon>
        <taxon>Bacilli</taxon>
        <taxon>Bacillales</taxon>
        <taxon>Bacillaceae</taxon>
        <taxon>Alkalihalophilus</taxon>
    </lineage>
</organism>
<feature type="coiled-coil region" evidence="1">
    <location>
        <begin position="9"/>
        <end position="52"/>
    </location>
</feature>